<sequence>MKCILSLITLFLVAAIAYSYPAEMNLQQQLDDALREPTGKKTEVHLTRRKRVTCDLFSFESQWFTPNHSVCAAHCLTMGYKGGYCQDTICHCRN</sequence>
<keyword evidence="4" id="KW-0399">Innate immunity</keyword>
<reference evidence="11" key="1">
    <citation type="journal article" date="2016" name="PLoS Negl. Trop. Dis.">
        <title>A Deep Insight into the Sialome of Rhodnius neglectus, a Vector of Chagas Disease.</title>
        <authorList>
            <person name="Santiago P.B."/>
            <person name="Assumpcao T.C."/>
            <person name="Araujo C.N."/>
            <person name="Bastos I.M."/>
            <person name="Neves D."/>
            <person name="Silva I.G."/>
            <person name="Charneau S."/>
            <person name="Queiroz R.M."/>
            <person name="Raiol T."/>
            <person name="Oliveira J.V."/>
            <person name="Sousa M.V."/>
            <person name="Calvo E."/>
            <person name="Ribeiro J.M."/>
            <person name="Santana J.M."/>
        </authorList>
    </citation>
    <scope>NUCLEOTIDE SEQUENCE</scope>
    <source>
        <tissue evidence="11">Salivary glands</tissue>
    </source>
</reference>
<dbReference type="EMBL" id="GDKW01001127">
    <property type="protein sequence ID" value="JAI55468.1"/>
    <property type="molecule type" value="mRNA"/>
</dbReference>
<dbReference type="InterPro" id="IPR001542">
    <property type="entry name" value="Defensin_invertebrate/fungal"/>
</dbReference>
<evidence type="ECO:0000256" key="1">
    <source>
        <dbReference type="ARBA" id="ARBA00004613"/>
    </source>
</evidence>
<evidence type="ECO:0000259" key="10">
    <source>
        <dbReference type="PROSITE" id="PS51378"/>
    </source>
</evidence>
<proteinExistence type="evidence at transcript level"/>
<dbReference type="PANTHER" id="PTHR13645:SF0">
    <property type="entry name" value="DEFENSIN"/>
    <property type="match status" value="1"/>
</dbReference>
<feature type="chain" id="PRO_5006069923" evidence="9">
    <location>
        <begin position="20"/>
        <end position="94"/>
    </location>
</feature>
<dbReference type="InterPro" id="IPR036574">
    <property type="entry name" value="Scorpion_toxin-like_sf"/>
</dbReference>
<evidence type="ECO:0000256" key="5">
    <source>
        <dbReference type="ARBA" id="ARBA00022859"/>
    </source>
</evidence>
<evidence type="ECO:0000256" key="9">
    <source>
        <dbReference type="SAM" id="SignalP"/>
    </source>
</evidence>
<accession>A0A0P4VLV7</accession>
<keyword evidence="8" id="KW-1015">Disulfide bond</keyword>
<keyword evidence="6" id="KW-0211">Defensin</keyword>
<dbReference type="SMART" id="SM00505">
    <property type="entry name" value="Knot1"/>
    <property type="match status" value="1"/>
</dbReference>
<feature type="domain" description="Invertebrate defensins family profile" evidence="10">
    <location>
        <begin position="51"/>
        <end position="94"/>
    </location>
</feature>
<keyword evidence="5" id="KW-0391">Immunity</keyword>
<evidence type="ECO:0000256" key="4">
    <source>
        <dbReference type="ARBA" id="ARBA00022588"/>
    </source>
</evidence>
<evidence type="ECO:0000313" key="11">
    <source>
        <dbReference type="EMBL" id="JAI55468.1"/>
    </source>
</evidence>
<dbReference type="Gene3D" id="3.30.30.10">
    <property type="entry name" value="Knottin, scorpion toxin-like"/>
    <property type="match status" value="1"/>
</dbReference>
<dbReference type="FunFam" id="3.30.30.10:FF:000005">
    <property type="entry name" value="Defensin"/>
    <property type="match status" value="1"/>
</dbReference>
<organism evidence="11">
    <name type="scientific">Rhodnius neglectus</name>
    <dbReference type="NCBI Taxonomy" id="72488"/>
    <lineage>
        <taxon>Eukaryota</taxon>
        <taxon>Metazoa</taxon>
        <taxon>Ecdysozoa</taxon>
        <taxon>Arthropoda</taxon>
        <taxon>Hexapoda</taxon>
        <taxon>Insecta</taxon>
        <taxon>Pterygota</taxon>
        <taxon>Neoptera</taxon>
        <taxon>Paraneoptera</taxon>
        <taxon>Hemiptera</taxon>
        <taxon>Heteroptera</taxon>
        <taxon>Panheteroptera</taxon>
        <taxon>Cimicomorpha</taxon>
        <taxon>Reduviidae</taxon>
        <taxon>Triatominae</taxon>
        <taxon>Rhodnius</taxon>
    </lineage>
</organism>
<dbReference type="InterPro" id="IPR003614">
    <property type="entry name" value="Knottins"/>
</dbReference>
<name>A0A0P4VLV7_9HEMI</name>
<feature type="signal peptide" evidence="9">
    <location>
        <begin position="1"/>
        <end position="19"/>
    </location>
</feature>
<dbReference type="SUPFAM" id="SSF57095">
    <property type="entry name" value="Scorpion toxin-like"/>
    <property type="match status" value="1"/>
</dbReference>
<dbReference type="GO" id="GO:0005615">
    <property type="term" value="C:extracellular space"/>
    <property type="evidence" value="ECO:0007669"/>
    <property type="project" value="TreeGrafter"/>
</dbReference>
<evidence type="ECO:0000256" key="7">
    <source>
        <dbReference type="ARBA" id="ARBA00023022"/>
    </source>
</evidence>
<evidence type="ECO:0000256" key="2">
    <source>
        <dbReference type="ARBA" id="ARBA00022525"/>
    </source>
</evidence>
<dbReference type="CDD" id="cd21806">
    <property type="entry name" value="DEFL_defensin-like"/>
    <property type="match status" value="1"/>
</dbReference>
<evidence type="ECO:0000256" key="3">
    <source>
        <dbReference type="ARBA" id="ARBA00022529"/>
    </source>
</evidence>
<comment type="subcellular location">
    <subcellularLocation>
        <location evidence="1">Secreted</location>
    </subcellularLocation>
</comment>
<keyword evidence="2" id="KW-0964">Secreted</keyword>
<dbReference type="GO" id="GO:0042742">
    <property type="term" value="P:defense response to bacterium"/>
    <property type="evidence" value="ECO:0007669"/>
    <property type="project" value="UniProtKB-KW"/>
</dbReference>
<evidence type="ECO:0000256" key="6">
    <source>
        <dbReference type="ARBA" id="ARBA00022940"/>
    </source>
</evidence>
<dbReference type="GO" id="GO:0006959">
    <property type="term" value="P:humoral immune response"/>
    <property type="evidence" value="ECO:0007669"/>
    <property type="project" value="TreeGrafter"/>
</dbReference>
<dbReference type="PROSITE" id="PS51378">
    <property type="entry name" value="INVERT_DEFENSINS"/>
    <property type="match status" value="1"/>
</dbReference>
<keyword evidence="7" id="KW-0044">Antibiotic</keyword>
<protein>
    <submittedName>
        <fullName evidence="11">Putative defensin</fullName>
    </submittedName>
</protein>
<keyword evidence="9" id="KW-0732">Signal</keyword>
<dbReference type="PANTHER" id="PTHR13645">
    <property type="entry name" value="DEFENSIN"/>
    <property type="match status" value="1"/>
</dbReference>
<dbReference type="GO" id="GO:0045087">
    <property type="term" value="P:innate immune response"/>
    <property type="evidence" value="ECO:0007669"/>
    <property type="project" value="UniProtKB-KW"/>
</dbReference>
<dbReference type="Pfam" id="PF01097">
    <property type="entry name" value="Defensin_2"/>
    <property type="match status" value="1"/>
</dbReference>
<evidence type="ECO:0000256" key="8">
    <source>
        <dbReference type="ARBA" id="ARBA00023157"/>
    </source>
</evidence>
<keyword evidence="3" id="KW-0929">Antimicrobial</keyword>
<dbReference type="AlphaFoldDB" id="A0A0P4VLV7"/>